<feature type="transmembrane region" description="Helical" evidence="8">
    <location>
        <begin position="278"/>
        <end position="298"/>
    </location>
</feature>
<comment type="subcellular location">
    <subcellularLocation>
        <location evidence="1">Cell membrane</location>
        <topology evidence="1">Multi-pass membrane protein</topology>
    </subcellularLocation>
</comment>
<dbReference type="KEGG" id="aacx:DEACI_3364"/>
<evidence type="ECO:0000313" key="12">
    <source>
        <dbReference type="Proteomes" id="UP001071230"/>
    </source>
</evidence>
<dbReference type="PROSITE" id="PS51012">
    <property type="entry name" value="ABC_TM2"/>
    <property type="match status" value="1"/>
</dbReference>
<accession>A0A8S0Y422</accession>
<sequence>MIGAVLIKELRKLVREKGNFVYLLLMPMAFMILFHFLFAQASERSIKVNVLDADHSPISRQLVRVIAATPGFQVAELSGSANSAEQQVQKGKLSSVVIIPPGFAADLARHQPAVIAIKSGPQASASTGVLAGILQQIASKLADPTRPPSPVRVKLEQAAGTVSPSIATQIVPGYTVMFVFYIMITILRSLFKERQSGILERVRTTPLKAFQYMLGMWLPQVIAAMVQITALFAFGHWLLQLQLYNYGLLFLLSLALSLCATALGMMLTVLVGSENQGMALVQLVSLGGAALSGLWVPLDMLPAGMQTLAHFLPQYWAMQGYQTLLFHTGNLGTLWQGIGILTGIALVAILIAATRYNRFAKAESI</sequence>
<evidence type="ECO:0000256" key="5">
    <source>
        <dbReference type="ARBA" id="ARBA00022692"/>
    </source>
</evidence>
<dbReference type="InterPro" id="IPR051449">
    <property type="entry name" value="ABC-2_transporter_component"/>
</dbReference>
<dbReference type="GO" id="GO:0140359">
    <property type="term" value="F:ABC-type transporter activity"/>
    <property type="evidence" value="ECO:0007669"/>
    <property type="project" value="InterPro"/>
</dbReference>
<proteinExistence type="inferred from homology"/>
<dbReference type="Proteomes" id="UP000836597">
    <property type="component" value="Chromosome"/>
</dbReference>
<evidence type="ECO:0000256" key="6">
    <source>
        <dbReference type="ARBA" id="ARBA00022989"/>
    </source>
</evidence>
<dbReference type="InterPro" id="IPR013525">
    <property type="entry name" value="ABC2_TM"/>
</dbReference>
<reference evidence="10" key="2">
    <citation type="submission" date="2020-01" db="EMBL/GenBank/DDBJ databases">
        <authorList>
            <person name="Hornung B."/>
        </authorList>
    </citation>
    <scope>NUCLEOTIDE SEQUENCE</scope>
    <source>
        <strain evidence="10">PacBioINE</strain>
    </source>
</reference>
<dbReference type="GO" id="GO:0005886">
    <property type="term" value="C:plasma membrane"/>
    <property type="evidence" value="ECO:0007669"/>
    <property type="project" value="UniProtKB-SubCell"/>
</dbReference>
<evidence type="ECO:0000256" key="3">
    <source>
        <dbReference type="ARBA" id="ARBA00022448"/>
    </source>
</evidence>
<keyword evidence="6 8" id="KW-1133">Transmembrane helix</keyword>
<dbReference type="RefSeq" id="WP_240986015.1">
    <property type="nucleotide sequence ID" value="NZ_CDGJ01000027.1"/>
</dbReference>
<organism evidence="10">
    <name type="scientific">Acididesulfobacillus acetoxydans</name>
    <dbReference type="NCBI Taxonomy" id="1561005"/>
    <lineage>
        <taxon>Bacteria</taxon>
        <taxon>Bacillati</taxon>
        <taxon>Bacillota</taxon>
        <taxon>Clostridia</taxon>
        <taxon>Eubacteriales</taxon>
        <taxon>Peptococcaceae</taxon>
        <taxon>Acididesulfobacillus</taxon>
    </lineage>
</organism>
<feature type="transmembrane region" description="Helical" evidence="8">
    <location>
        <begin position="212"/>
        <end position="234"/>
    </location>
</feature>
<reference evidence="11" key="1">
    <citation type="submission" date="2014-11" db="EMBL/GenBank/DDBJ databases">
        <authorList>
            <person name="Hornung B.V."/>
        </authorList>
    </citation>
    <scope>NUCLEOTIDE SEQUENCE</scope>
    <source>
        <strain evidence="11">INE</strain>
    </source>
</reference>
<feature type="transmembrane region" description="Helical" evidence="8">
    <location>
        <begin position="246"/>
        <end position="271"/>
    </location>
</feature>
<evidence type="ECO:0000256" key="8">
    <source>
        <dbReference type="SAM" id="Phobius"/>
    </source>
</evidence>
<dbReference type="Pfam" id="PF12698">
    <property type="entry name" value="ABC2_membrane_3"/>
    <property type="match status" value="1"/>
</dbReference>
<evidence type="ECO:0000256" key="7">
    <source>
        <dbReference type="ARBA" id="ARBA00023136"/>
    </source>
</evidence>
<gene>
    <name evidence="11" type="ORF">DEACI_0906</name>
    <name evidence="10" type="ORF">DEACI_3364</name>
</gene>
<comment type="similarity">
    <text evidence="2">Belongs to the ABC-2 integral membrane protein family.</text>
</comment>
<dbReference type="AlphaFoldDB" id="A0A8S0Y422"/>
<feature type="transmembrane region" description="Helical" evidence="8">
    <location>
        <begin position="20"/>
        <end position="38"/>
    </location>
</feature>
<keyword evidence="12" id="KW-1185">Reference proteome</keyword>
<keyword evidence="7 8" id="KW-0472">Membrane</keyword>
<evidence type="ECO:0000313" key="10">
    <source>
        <dbReference type="EMBL" id="CAA7602685.1"/>
    </source>
</evidence>
<evidence type="ECO:0000256" key="1">
    <source>
        <dbReference type="ARBA" id="ARBA00004651"/>
    </source>
</evidence>
<dbReference type="PANTHER" id="PTHR30294">
    <property type="entry name" value="MEMBRANE COMPONENT OF ABC TRANSPORTER YHHJ-RELATED"/>
    <property type="match status" value="1"/>
</dbReference>
<dbReference type="Proteomes" id="UP001071230">
    <property type="component" value="Unassembled WGS sequence"/>
</dbReference>
<feature type="transmembrane region" description="Helical" evidence="8">
    <location>
        <begin position="171"/>
        <end position="191"/>
    </location>
</feature>
<dbReference type="Gene3D" id="3.40.1710.10">
    <property type="entry name" value="abc type-2 transporter like domain"/>
    <property type="match status" value="1"/>
</dbReference>
<feature type="domain" description="ABC transmembrane type-2" evidence="9">
    <location>
        <begin position="135"/>
        <end position="359"/>
    </location>
</feature>
<dbReference type="EMBL" id="LR746496">
    <property type="protein sequence ID" value="CAA7602685.1"/>
    <property type="molecule type" value="Genomic_DNA"/>
</dbReference>
<keyword evidence="3" id="KW-0813">Transport</keyword>
<dbReference type="InterPro" id="IPR047817">
    <property type="entry name" value="ABC2_TM_bact-type"/>
</dbReference>
<evidence type="ECO:0000259" key="9">
    <source>
        <dbReference type="PROSITE" id="PS51012"/>
    </source>
</evidence>
<evidence type="ECO:0000256" key="4">
    <source>
        <dbReference type="ARBA" id="ARBA00022475"/>
    </source>
</evidence>
<evidence type="ECO:0000313" key="11">
    <source>
        <dbReference type="EMBL" id="CEJ06458.1"/>
    </source>
</evidence>
<evidence type="ECO:0000256" key="2">
    <source>
        <dbReference type="ARBA" id="ARBA00007783"/>
    </source>
</evidence>
<protein>
    <submittedName>
        <fullName evidence="10">ABC-2 family transporter protein</fullName>
    </submittedName>
    <submittedName>
        <fullName evidence="11">ABC-type multidrug transport system, permease component</fullName>
    </submittedName>
</protein>
<feature type="transmembrane region" description="Helical" evidence="8">
    <location>
        <begin position="334"/>
        <end position="353"/>
    </location>
</feature>
<keyword evidence="4" id="KW-1003">Cell membrane</keyword>
<dbReference type="PANTHER" id="PTHR30294:SF38">
    <property type="entry name" value="TRANSPORT PERMEASE PROTEIN"/>
    <property type="match status" value="1"/>
</dbReference>
<keyword evidence="5 8" id="KW-0812">Transmembrane</keyword>
<dbReference type="EMBL" id="CDGJ01000027">
    <property type="protein sequence ID" value="CEJ06458.1"/>
    <property type="molecule type" value="Genomic_DNA"/>
</dbReference>
<name>A0A8S0Y422_9FIRM</name>